<dbReference type="GO" id="GO:0005975">
    <property type="term" value="P:carbohydrate metabolic process"/>
    <property type="evidence" value="ECO:0007669"/>
    <property type="project" value="InterPro"/>
</dbReference>
<dbReference type="AlphaFoldDB" id="A0A4R7V994"/>
<reference evidence="1 2" key="1">
    <citation type="submission" date="2019-03" db="EMBL/GenBank/DDBJ databases">
        <title>Genomic Encyclopedia of Archaeal and Bacterial Type Strains, Phase II (KMG-II): from individual species to whole genera.</title>
        <authorList>
            <person name="Goeker M."/>
        </authorList>
    </citation>
    <scope>NUCLEOTIDE SEQUENCE [LARGE SCALE GENOMIC DNA]</scope>
    <source>
        <strain evidence="1 2">DSM 45499</strain>
    </source>
</reference>
<evidence type="ECO:0000313" key="2">
    <source>
        <dbReference type="Proteomes" id="UP000294927"/>
    </source>
</evidence>
<keyword evidence="2" id="KW-1185">Reference proteome</keyword>
<dbReference type="RefSeq" id="WP_133906204.1">
    <property type="nucleotide sequence ID" value="NZ_SOCP01000012.1"/>
</dbReference>
<dbReference type="SUPFAM" id="SSF88713">
    <property type="entry name" value="Glycoside hydrolase/deacetylase"/>
    <property type="match status" value="1"/>
</dbReference>
<dbReference type="PANTHER" id="PTHR45985:SF3">
    <property type="entry name" value="CHITIN DEACETYLASE-LIKE 4"/>
    <property type="match status" value="1"/>
</dbReference>
<name>A0A4R7V994_9PSEU</name>
<dbReference type="OrthoDB" id="438898at2"/>
<comment type="caution">
    <text evidence="1">The sequence shown here is derived from an EMBL/GenBank/DDBJ whole genome shotgun (WGS) entry which is preliminary data.</text>
</comment>
<dbReference type="InterPro" id="IPR011330">
    <property type="entry name" value="Glyco_hydro/deAcase_b/a-brl"/>
</dbReference>
<dbReference type="EMBL" id="SOCP01000012">
    <property type="protein sequence ID" value="TDV45485.1"/>
    <property type="molecule type" value="Genomic_DNA"/>
</dbReference>
<evidence type="ECO:0008006" key="3">
    <source>
        <dbReference type="Google" id="ProtNLM"/>
    </source>
</evidence>
<organism evidence="1 2">
    <name type="scientific">Actinophytocola oryzae</name>
    <dbReference type="NCBI Taxonomy" id="502181"/>
    <lineage>
        <taxon>Bacteria</taxon>
        <taxon>Bacillati</taxon>
        <taxon>Actinomycetota</taxon>
        <taxon>Actinomycetes</taxon>
        <taxon>Pseudonocardiales</taxon>
        <taxon>Pseudonocardiaceae</taxon>
    </lineage>
</organism>
<dbReference type="InterPro" id="IPR052740">
    <property type="entry name" value="CE4"/>
</dbReference>
<dbReference type="Proteomes" id="UP000294927">
    <property type="component" value="Unassembled WGS sequence"/>
</dbReference>
<protein>
    <recommendedName>
        <fullName evidence="3">Polysaccharide deacetylase</fullName>
    </recommendedName>
</protein>
<gene>
    <name evidence="1" type="ORF">CLV71_112153</name>
</gene>
<dbReference type="Gene3D" id="3.20.20.370">
    <property type="entry name" value="Glycoside hydrolase/deacetylase"/>
    <property type="match status" value="1"/>
</dbReference>
<dbReference type="PANTHER" id="PTHR45985">
    <property type="match status" value="1"/>
</dbReference>
<evidence type="ECO:0000313" key="1">
    <source>
        <dbReference type="EMBL" id="TDV45485.1"/>
    </source>
</evidence>
<proteinExistence type="predicted"/>
<sequence>MNRRWGPIATGVALALTFLILVLLGTAGGSDTPAQTGDEPVAQGKAAPPAWMRRLRDGEKPPQFVLFSFDGAGSHDHWQRVLPLADKVNAHVTGFLSGLYLLPDQLRGTYNGPGHGTGRASISFGGTDADVATRVKDLNAALASGHEIGTHFNGHFCAGNEPSGGVWTGADWTSELDQFFDIVRAASARGLRVPETEIKGGRIPCLEGDPNAFLPVMADRAMTYDTSLTSDGIAWPSRKDGLWEFWVPVVKVPSLGGRKVVMQDYNLWYAMNGAKEEPGRDAELTADTLDTYRAAYQAAYNTNRAPLTIGNHFNDWSGGAFSLATEQFMTEVCVRANTVCATYSEVLRWMKLQDPAVLDTFRDKPRAQIS</sequence>
<accession>A0A4R7V994</accession>